<dbReference type="OrthoDB" id="529273at2759"/>
<protein>
    <recommendedName>
        <fullName evidence="6">Glycosyltransferase 61 catalytic domain-containing protein</fullName>
    </recommendedName>
</protein>
<feature type="domain" description="Glycosyltransferase 61 catalytic" evidence="6">
    <location>
        <begin position="700"/>
        <end position="784"/>
    </location>
</feature>
<comment type="subcellular location">
    <subcellularLocation>
        <location evidence="1">Golgi apparatus membrane</location>
        <topology evidence="1">Single-pass type II membrane protein</topology>
    </subcellularLocation>
</comment>
<feature type="transmembrane region" description="Helical" evidence="5">
    <location>
        <begin position="464"/>
        <end position="484"/>
    </location>
</feature>
<dbReference type="AlphaFoldDB" id="A0A9J6A2Q9"/>
<dbReference type="PANTHER" id="PTHR20961:SF5">
    <property type="entry name" value="GLYCOSYLTRANSFERASE-RELATED"/>
    <property type="match status" value="1"/>
</dbReference>
<dbReference type="GO" id="GO:0000139">
    <property type="term" value="C:Golgi membrane"/>
    <property type="evidence" value="ECO:0007669"/>
    <property type="project" value="UniProtKB-SubCell"/>
</dbReference>
<accession>A0A9J6A2Q9</accession>
<dbReference type="InterPro" id="IPR049625">
    <property type="entry name" value="Glyco_transf_61_cat"/>
</dbReference>
<name>A0A9J6A2Q9_SOLCO</name>
<evidence type="ECO:0000259" key="6">
    <source>
        <dbReference type="Pfam" id="PF04577"/>
    </source>
</evidence>
<keyword evidence="5" id="KW-1133">Transmembrane helix</keyword>
<evidence type="ECO:0000256" key="2">
    <source>
        <dbReference type="ARBA" id="ARBA00022676"/>
    </source>
</evidence>
<reference evidence="7 8" key="1">
    <citation type="submission" date="2020-09" db="EMBL/GenBank/DDBJ databases">
        <title>De no assembly of potato wild relative species, Solanum commersonii.</title>
        <authorList>
            <person name="Cho K."/>
        </authorList>
    </citation>
    <scope>NUCLEOTIDE SEQUENCE [LARGE SCALE GENOMIC DNA]</scope>
    <source>
        <strain evidence="7">LZ3.2</strain>
        <tissue evidence="7">Leaf</tissue>
    </source>
</reference>
<keyword evidence="2" id="KW-0328">Glycosyltransferase</keyword>
<organism evidence="7 8">
    <name type="scientific">Solanum commersonii</name>
    <name type="common">Commerson's wild potato</name>
    <name type="synonym">Commerson's nightshade</name>
    <dbReference type="NCBI Taxonomy" id="4109"/>
    <lineage>
        <taxon>Eukaryota</taxon>
        <taxon>Viridiplantae</taxon>
        <taxon>Streptophyta</taxon>
        <taxon>Embryophyta</taxon>
        <taxon>Tracheophyta</taxon>
        <taxon>Spermatophyta</taxon>
        <taxon>Magnoliopsida</taxon>
        <taxon>eudicotyledons</taxon>
        <taxon>Gunneridae</taxon>
        <taxon>Pentapetalae</taxon>
        <taxon>asterids</taxon>
        <taxon>lamiids</taxon>
        <taxon>Solanales</taxon>
        <taxon>Solanaceae</taxon>
        <taxon>Solanoideae</taxon>
        <taxon>Solaneae</taxon>
        <taxon>Solanum</taxon>
    </lineage>
</organism>
<feature type="domain" description="Glycosyltransferase 61 catalytic" evidence="6">
    <location>
        <begin position="269"/>
        <end position="374"/>
    </location>
</feature>
<evidence type="ECO:0000256" key="1">
    <source>
        <dbReference type="ARBA" id="ARBA00004323"/>
    </source>
</evidence>
<dbReference type="GO" id="GO:0016763">
    <property type="term" value="F:pentosyltransferase activity"/>
    <property type="evidence" value="ECO:0007669"/>
    <property type="project" value="UniProtKB-ARBA"/>
</dbReference>
<keyword evidence="8" id="KW-1185">Reference proteome</keyword>
<dbReference type="InterPro" id="IPR007657">
    <property type="entry name" value="Glycosyltransferase_61"/>
</dbReference>
<gene>
    <name evidence="7" type="ORF">H5410_018718</name>
</gene>
<keyword evidence="5" id="KW-0472">Membrane</keyword>
<dbReference type="PANTHER" id="PTHR20961">
    <property type="entry name" value="GLYCOSYLTRANSFERASE"/>
    <property type="match status" value="1"/>
</dbReference>
<keyword evidence="3" id="KW-0808">Transferase</keyword>
<evidence type="ECO:0000313" key="8">
    <source>
        <dbReference type="Proteomes" id="UP000824120"/>
    </source>
</evidence>
<dbReference type="EMBL" id="JACXVP010000003">
    <property type="protein sequence ID" value="KAG5618894.1"/>
    <property type="molecule type" value="Genomic_DNA"/>
</dbReference>
<dbReference type="Pfam" id="PF04577">
    <property type="entry name" value="Glyco_transf_61"/>
    <property type="match status" value="2"/>
</dbReference>
<evidence type="ECO:0000256" key="5">
    <source>
        <dbReference type="SAM" id="Phobius"/>
    </source>
</evidence>
<evidence type="ECO:0000313" key="7">
    <source>
        <dbReference type="EMBL" id="KAG5618894.1"/>
    </source>
</evidence>
<comment type="caution">
    <text evidence="7">The sequence shown here is derived from an EMBL/GenBank/DDBJ whole genome shotgun (WGS) entry which is preliminary data.</text>
</comment>
<evidence type="ECO:0000256" key="4">
    <source>
        <dbReference type="ARBA" id="ARBA00023180"/>
    </source>
</evidence>
<proteinExistence type="predicted"/>
<dbReference type="Proteomes" id="UP000824120">
    <property type="component" value="Chromosome 3"/>
</dbReference>
<keyword evidence="5" id="KW-0812">Transmembrane</keyword>
<evidence type="ECO:0000256" key="3">
    <source>
        <dbReference type="ARBA" id="ARBA00022679"/>
    </source>
</evidence>
<sequence>MYNPILAKSFSHYERKTFGWCAFVVMLIVVFSSCMVFKNHLYPQSANGDAMNLQLSIKASAEDMFVIKDTTLLKKLETEKKDAEPMCNVLEPLSDYCETKGDIRVQGNSSTIFVVSSHDFNFSAENNSWIIQPYPRKGNAGAMSSVKSWTVKLVQDGEKIPKCSVYHGYPAVLFSLGGYSGNHFHDFSDLLVPIFSNSRYFNSEVHFLATDYKSWWIGKYRTLLNNMSKNKILDIDNENEVQCFPSVTTGLKSHKEFGIDSSKFPNRVSMRDFRQFLRSSLSLNRVESIKMNDDIVTRPRLLIMSRKKSRILLNEDDVRQMAEDIGYEVVLAEANLSTNLTKFAQIVNSCDVIMGVHGAGLTNMAFLPNNAVLIQLVPLGAMDYLAKRDFGDPAGEMNIKYLDYKIGVNESSLVEQYPLNHKVFKDPSSFFRKGWGVFRAIYLDKQNYDSFFARSFSKHEQKKLGIGAFVSCFILAATFCFLFKPEIRHFRVDFEIEQEKQICNVLHPRADLCEMKGDIRIHGNSSTIFFVSIDEGKNNSWNIRPYARKGDDRAMGSVTNLIVKKVHISQQIPICTRNYTVPAVVFSTKGYAGNHFHDFSDVLIPLFQTSRRFNGEVQFLITNKMPWWIKKFKPVLQRLSKYEAIDIDKEKDVLCFPSMTIGLKANKELSINTSESSYSMLDFTKFLKSTYSLKRKFAVRLKKDQRRKNKPRLLIISRSRTRRFTNIEAIVTLAKSLGFKVGVEETRENLVQVAKKVNSFDVLMGVHGAGLTNMVFLPENASVIQIVGLGMEWVSKQDFEIPAMDMNLKYLGYKISVNESSLIQQYPLEHHVLKDPPGNMISPKGWASYRKVYLDQQDVKIDVNRFRGTLLKALELLTS</sequence>
<keyword evidence="4" id="KW-0325">Glycoprotein</keyword>
<feature type="transmembrane region" description="Helical" evidence="5">
    <location>
        <begin position="17"/>
        <end position="37"/>
    </location>
</feature>